<dbReference type="PANTHER" id="PTHR43221">
    <property type="entry name" value="PROTEASE HTPX"/>
    <property type="match status" value="1"/>
</dbReference>
<accession>A0A6V8MJW8</accession>
<keyword evidence="9 12" id="KW-1133">Transmembrane helix</keyword>
<dbReference type="InterPro" id="IPR022919">
    <property type="entry name" value="Pept_M48_protease_HtpX"/>
</dbReference>
<keyword evidence="6 12" id="KW-0479">Metal-binding</keyword>
<dbReference type="GO" id="GO:0008270">
    <property type="term" value="F:zinc ion binding"/>
    <property type="evidence" value="ECO:0007669"/>
    <property type="project" value="UniProtKB-UniRule"/>
</dbReference>
<evidence type="ECO:0000313" key="15">
    <source>
        <dbReference type="Proteomes" id="UP000556026"/>
    </source>
</evidence>
<dbReference type="GO" id="GO:0004222">
    <property type="term" value="F:metalloendopeptidase activity"/>
    <property type="evidence" value="ECO:0007669"/>
    <property type="project" value="UniProtKB-UniRule"/>
</dbReference>
<dbReference type="InterPro" id="IPR050083">
    <property type="entry name" value="HtpX_protease"/>
</dbReference>
<evidence type="ECO:0000256" key="10">
    <source>
        <dbReference type="ARBA" id="ARBA00023049"/>
    </source>
</evidence>
<dbReference type="HAMAP" id="MF_00188">
    <property type="entry name" value="Pept_M48_protease_HtpX"/>
    <property type="match status" value="1"/>
</dbReference>
<dbReference type="GO" id="GO:0005886">
    <property type="term" value="C:plasma membrane"/>
    <property type="evidence" value="ECO:0007669"/>
    <property type="project" value="UniProtKB-SubCell"/>
</dbReference>
<keyword evidence="7 12" id="KW-0378">Hydrolase</keyword>
<organism evidence="14 15">
    <name type="scientific">Geomonas silvestris</name>
    <dbReference type="NCBI Taxonomy" id="2740184"/>
    <lineage>
        <taxon>Bacteria</taxon>
        <taxon>Pseudomonadati</taxon>
        <taxon>Thermodesulfobacteriota</taxon>
        <taxon>Desulfuromonadia</taxon>
        <taxon>Geobacterales</taxon>
        <taxon>Geobacteraceae</taxon>
        <taxon>Geomonas</taxon>
    </lineage>
</organism>
<dbReference type="Pfam" id="PF01435">
    <property type="entry name" value="Peptidase_M48"/>
    <property type="match status" value="1"/>
</dbReference>
<evidence type="ECO:0000313" key="14">
    <source>
        <dbReference type="EMBL" id="GFO60266.1"/>
    </source>
</evidence>
<protein>
    <recommendedName>
        <fullName evidence="12">Protease HtpX homolog</fullName>
        <ecNumber evidence="12">3.4.24.-</ecNumber>
    </recommendedName>
</protein>
<keyword evidence="4 12" id="KW-0645">Protease</keyword>
<dbReference type="Proteomes" id="UP000556026">
    <property type="component" value="Unassembled WGS sequence"/>
</dbReference>
<dbReference type="RefSeq" id="WP_183355073.1">
    <property type="nucleotide sequence ID" value="NZ_BLXX01000007.1"/>
</dbReference>
<dbReference type="PANTHER" id="PTHR43221:SF1">
    <property type="entry name" value="PROTEASE HTPX"/>
    <property type="match status" value="1"/>
</dbReference>
<evidence type="ECO:0000256" key="3">
    <source>
        <dbReference type="ARBA" id="ARBA00022475"/>
    </source>
</evidence>
<keyword evidence="3 12" id="KW-1003">Cell membrane</keyword>
<evidence type="ECO:0000256" key="5">
    <source>
        <dbReference type="ARBA" id="ARBA00022692"/>
    </source>
</evidence>
<evidence type="ECO:0000259" key="13">
    <source>
        <dbReference type="Pfam" id="PF01435"/>
    </source>
</evidence>
<keyword evidence="10 12" id="KW-0482">Metalloprotease</keyword>
<evidence type="ECO:0000256" key="1">
    <source>
        <dbReference type="ARBA" id="ARBA00004651"/>
    </source>
</evidence>
<evidence type="ECO:0000256" key="4">
    <source>
        <dbReference type="ARBA" id="ARBA00022670"/>
    </source>
</evidence>
<dbReference type="GO" id="GO:0006508">
    <property type="term" value="P:proteolysis"/>
    <property type="evidence" value="ECO:0007669"/>
    <property type="project" value="UniProtKB-KW"/>
</dbReference>
<keyword evidence="15" id="KW-1185">Reference proteome</keyword>
<comment type="cofactor">
    <cofactor evidence="12">
        <name>Zn(2+)</name>
        <dbReference type="ChEBI" id="CHEBI:29105"/>
    </cofactor>
    <text evidence="12">Binds 1 zinc ion per subunit.</text>
</comment>
<feature type="binding site" evidence="12">
    <location>
        <position position="134"/>
    </location>
    <ligand>
        <name>Zn(2+)</name>
        <dbReference type="ChEBI" id="CHEBI:29105"/>
        <note>catalytic</note>
    </ligand>
</feature>
<dbReference type="CDD" id="cd07336">
    <property type="entry name" value="M48B_HtpX_like"/>
    <property type="match status" value="1"/>
</dbReference>
<evidence type="ECO:0000256" key="6">
    <source>
        <dbReference type="ARBA" id="ARBA00022723"/>
    </source>
</evidence>
<evidence type="ECO:0000256" key="2">
    <source>
        <dbReference type="ARBA" id="ARBA00009779"/>
    </source>
</evidence>
<feature type="domain" description="Peptidase M48" evidence="13">
    <location>
        <begin position="72"/>
        <end position="279"/>
    </location>
</feature>
<keyword evidence="8 12" id="KW-0862">Zinc</keyword>
<comment type="caution">
    <text evidence="14">The sequence shown here is derived from an EMBL/GenBank/DDBJ whole genome shotgun (WGS) entry which is preliminary data.</text>
</comment>
<dbReference type="InterPro" id="IPR001915">
    <property type="entry name" value="Peptidase_M48"/>
</dbReference>
<evidence type="ECO:0000256" key="8">
    <source>
        <dbReference type="ARBA" id="ARBA00022833"/>
    </source>
</evidence>
<keyword evidence="5 12" id="KW-0812">Transmembrane</keyword>
<feature type="binding site" evidence="12">
    <location>
        <position position="130"/>
    </location>
    <ligand>
        <name>Zn(2+)</name>
        <dbReference type="ChEBI" id="CHEBI:29105"/>
        <note>catalytic</note>
    </ligand>
</feature>
<feature type="active site" evidence="12">
    <location>
        <position position="131"/>
    </location>
</feature>
<feature type="transmembrane region" description="Helical" evidence="12">
    <location>
        <begin position="177"/>
        <end position="200"/>
    </location>
</feature>
<name>A0A6V8MJW8_9BACT</name>
<dbReference type="NCBIfam" id="NF002826">
    <property type="entry name" value="PRK03001.1"/>
    <property type="match status" value="1"/>
</dbReference>
<proteinExistence type="inferred from homology"/>
<feature type="binding site" evidence="12">
    <location>
        <position position="205"/>
    </location>
    <ligand>
        <name>Zn(2+)</name>
        <dbReference type="ChEBI" id="CHEBI:29105"/>
        <note>catalytic</note>
    </ligand>
</feature>
<dbReference type="EC" id="3.4.24.-" evidence="12"/>
<evidence type="ECO:0000256" key="12">
    <source>
        <dbReference type="HAMAP-Rule" id="MF_00188"/>
    </source>
</evidence>
<feature type="transmembrane region" description="Helical" evidence="12">
    <location>
        <begin position="140"/>
        <end position="165"/>
    </location>
</feature>
<comment type="similarity">
    <text evidence="2 12">Belongs to the peptidase M48B family.</text>
</comment>
<keyword evidence="11 12" id="KW-0472">Membrane</keyword>
<sequence>MNRFKTTLLLTSLTLLMVAMGSAIGGRGGMYIAFIMALGMNVFSYWFSDKIVLSMYGAQEIGEQDHPAFYGMIRRLAIQAQLPMPKVYIIPSESPNAFATGRNPEHAAVAATEGILRILTPEELEGVMAHELGHVMNRDILISTIAATIAGAISMLGNMLQWAAIFGNRSSDDEEGGGLLGGLAMAIIAPIAAMLIQLAVSRSREYLADETGARICGRPLALASALRKLHSASQMLPMQEARPATAHLFIVNPLTAGGLMQLFSTHPPMEDRIARLEQMAR</sequence>
<comment type="subcellular location">
    <subcellularLocation>
        <location evidence="1 12">Cell membrane</location>
        <topology evidence="1 12">Multi-pass membrane protein</topology>
    </subcellularLocation>
</comment>
<dbReference type="Gene3D" id="3.30.2010.10">
    <property type="entry name" value="Metalloproteases ('zincins'), catalytic domain"/>
    <property type="match status" value="1"/>
</dbReference>
<gene>
    <name evidence="12 14" type="primary">htpX</name>
    <name evidence="14" type="ORF">GMST_25910</name>
</gene>
<evidence type="ECO:0000256" key="9">
    <source>
        <dbReference type="ARBA" id="ARBA00022989"/>
    </source>
</evidence>
<dbReference type="EMBL" id="BLXX01000007">
    <property type="protein sequence ID" value="GFO60266.1"/>
    <property type="molecule type" value="Genomic_DNA"/>
</dbReference>
<dbReference type="AlphaFoldDB" id="A0A6V8MJW8"/>
<evidence type="ECO:0000256" key="11">
    <source>
        <dbReference type="ARBA" id="ARBA00023136"/>
    </source>
</evidence>
<feature type="transmembrane region" description="Helical" evidence="12">
    <location>
        <begin position="31"/>
        <end position="48"/>
    </location>
</feature>
<evidence type="ECO:0000256" key="7">
    <source>
        <dbReference type="ARBA" id="ARBA00022801"/>
    </source>
</evidence>
<reference evidence="15" key="1">
    <citation type="submission" date="2020-06" db="EMBL/GenBank/DDBJ databases">
        <title>Draft genomic sequence of Geomonas sp. Red330.</title>
        <authorList>
            <person name="Itoh H."/>
            <person name="Zhenxing X."/>
            <person name="Ushijima N."/>
            <person name="Masuda Y."/>
            <person name="Shiratori Y."/>
            <person name="Senoo K."/>
        </authorList>
    </citation>
    <scope>NUCLEOTIDE SEQUENCE [LARGE SCALE GENOMIC DNA]</scope>
    <source>
        <strain evidence="15">Red330</strain>
    </source>
</reference>